<dbReference type="RefSeq" id="WP_163667647.1">
    <property type="nucleotide sequence ID" value="NZ_QXHD01000004.1"/>
</dbReference>
<sequence>MATSPWRLPLDRAVRYAVSDALASVKSYVYDLEYSQRQSSQEVITWNNYLAELRALHQLLLNLPSLETAAWLTDDDAYNAPTFTPFVNGIADAKTSIRRIHGWLLSLSHATTDHKSERHPRSISIEQEYYFRQIDKALTQLQLMPTPGSEAWYTKYEPAVEKVASVTASQQPRERAVA</sequence>
<evidence type="ECO:0000313" key="2">
    <source>
        <dbReference type="Proteomes" id="UP000481033"/>
    </source>
</evidence>
<name>A0A6M0RJD3_9CYAN</name>
<keyword evidence="2" id="KW-1185">Reference proteome</keyword>
<evidence type="ECO:0000313" key="1">
    <source>
        <dbReference type="EMBL" id="NEZ56306.1"/>
    </source>
</evidence>
<accession>A0A6M0RJD3</accession>
<protein>
    <submittedName>
        <fullName evidence="1">Uncharacterized protein</fullName>
    </submittedName>
</protein>
<proteinExistence type="predicted"/>
<dbReference type="AlphaFoldDB" id="A0A6M0RJD3"/>
<reference evidence="1 2" key="1">
    <citation type="journal article" date="2020" name="Microb. Ecol.">
        <title>Ecogenomics of the Marine Benthic Filamentous Cyanobacterium Adonisia.</title>
        <authorList>
            <person name="Walter J.M."/>
            <person name="Coutinho F.H."/>
            <person name="Leomil L."/>
            <person name="Hargreaves P.I."/>
            <person name="Campeao M.E."/>
            <person name="Vieira V.V."/>
            <person name="Silva B.S."/>
            <person name="Fistarol G.O."/>
            <person name="Salomon P.S."/>
            <person name="Sawabe T."/>
            <person name="Mino S."/>
            <person name="Hosokawa M."/>
            <person name="Miyashita H."/>
            <person name="Maruyama F."/>
            <person name="van Verk M.C."/>
            <person name="Dutilh B.E."/>
            <person name="Thompson C.C."/>
            <person name="Thompson F.L."/>
        </authorList>
    </citation>
    <scope>NUCLEOTIDE SEQUENCE [LARGE SCALE GENOMIC DNA]</scope>
    <source>
        <strain evidence="1 2">CCMR0081</strain>
    </source>
</reference>
<dbReference type="Proteomes" id="UP000481033">
    <property type="component" value="Unassembled WGS sequence"/>
</dbReference>
<comment type="caution">
    <text evidence="1">The sequence shown here is derived from an EMBL/GenBank/DDBJ whole genome shotgun (WGS) entry which is preliminary data.</text>
</comment>
<organism evidence="1 2">
    <name type="scientific">Adonisia turfae CCMR0081</name>
    <dbReference type="NCBI Taxonomy" id="2292702"/>
    <lineage>
        <taxon>Bacteria</taxon>
        <taxon>Bacillati</taxon>
        <taxon>Cyanobacteriota</taxon>
        <taxon>Adonisia</taxon>
        <taxon>Adonisia turfae</taxon>
    </lineage>
</organism>
<dbReference type="EMBL" id="QXHD01000004">
    <property type="protein sequence ID" value="NEZ56306.1"/>
    <property type="molecule type" value="Genomic_DNA"/>
</dbReference>
<gene>
    <name evidence="1" type="ORF">DXZ20_11610</name>
</gene>